<dbReference type="AlphaFoldDB" id="A0A437Q442"/>
<evidence type="ECO:0000313" key="8">
    <source>
        <dbReference type="Proteomes" id="UP000282818"/>
    </source>
</evidence>
<protein>
    <recommendedName>
        <fullName evidence="4">6-carboxy-5,6,7,8-tetrahydropterin synthase</fullName>
        <ecNumber evidence="3">4.1.2.50</ecNumber>
    </recommendedName>
    <alternativeName>
        <fullName evidence="5">Queuosine biosynthesis protein QueD</fullName>
    </alternativeName>
</protein>
<keyword evidence="8" id="KW-1185">Reference proteome</keyword>
<dbReference type="GO" id="GO:0070497">
    <property type="term" value="F:6-carboxytetrahydropterin synthase activity"/>
    <property type="evidence" value="ECO:0007669"/>
    <property type="project" value="UniProtKB-EC"/>
</dbReference>
<evidence type="ECO:0000256" key="1">
    <source>
        <dbReference type="ARBA" id="ARBA00005061"/>
    </source>
</evidence>
<dbReference type="EMBL" id="SACQ01000012">
    <property type="protein sequence ID" value="RVU29251.1"/>
    <property type="molecule type" value="Genomic_DNA"/>
</dbReference>
<evidence type="ECO:0000256" key="3">
    <source>
        <dbReference type="ARBA" id="ARBA00012982"/>
    </source>
</evidence>
<comment type="caution">
    <text evidence="7">The sequence shown here is derived from an EMBL/GenBank/DDBJ whole genome shotgun (WGS) entry which is preliminary data.</text>
</comment>
<evidence type="ECO:0000313" key="7">
    <source>
        <dbReference type="EMBL" id="RVU29251.1"/>
    </source>
</evidence>
<evidence type="ECO:0000256" key="2">
    <source>
        <dbReference type="ARBA" id="ARBA00008900"/>
    </source>
</evidence>
<dbReference type="Gene3D" id="3.30.479.10">
    <property type="entry name" value="6-pyruvoyl tetrahydropterin synthase/QueD"/>
    <property type="match status" value="2"/>
</dbReference>
<dbReference type="SUPFAM" id="SSF55620">
    <property type="entry name" value="Tetrahydrobiopterin biosynthesis enzymes-like"/>
    <property type="match status" value="2"/>
</dbReference>
<name>A0A437Q442_9GAMM</name>
<organism evidence="7 8">
    <name type="scientific">Neptunomonas marina</name>
    <dbReference type="NCBI Taxonomy" id="1815562"/>
    <lineage>
        <taxon>Bacteria</taxon>
        <taxon>Pseudomonadati</taxon>
        <taxon>Pseudomonadota</taxon>
        <taxon>Gammaproteobacteria</taxon>
        <taxon>Oceanospirillales</taxon>
        <taxon>Oceanospirillaceae</taxon>
        <taxon>Neptunomonas</taxon>
    </lineage>
</organism>
<dbReference type="InterPro" id="IPR038418">
    <property type="entry name" value="6-PTP_synth/QueD_sf"/>
</dbReference>
<dbReference type="EC" id="4.1.2.50" evidence="3"/>
<accession>A0A437Q442</accession>
<proteinExistence type="inferred from homology"/>
<reference evidence="7 8" key="1">
    <citation type="submission" date="2019-01" db="EMBL/GenBank/DDBJ databases">
        <authorList>
            <person name="Chen W.-M."/>
        </authorList>
    </citation>
    <scope>NUCLEOTIDE SEQUENCE [LARGE SCALE GENOMIC DNA]</scope>
    <source>
        <strain evidence="7 8">HPM-16</strain>
    </source>
</reference>
<sequence>MKLFVNNLTNIDFSYLHTERGLMGESWLVQLQLDGALNDQGMICDFGIVKKVVKEWMDTFADHVLLVPVGSDQADLQYHDQQAQLTWHYKEGEALVCQSPAQAIIAVETPEITPQSLAQWCEAKLKALFPGEVKGLKLHFVAEPEQGAFYHYSHGLQQHEGNCQRIAHGHRSQLHIYRNGQRDSLLEREWAERWQDIYLGTTAHRQPDPKPGVYAYCYQAPQGQFELSLPASRCYDLDTETTVELIAEHLAEQVKAVFPDDSIEVHAFEGIGKGAISVR</sequence>
<comment type="catalytic activity">
    <reaction evidence="6">
        <text>7,8-dihydroneopterin 3'-triphosphate + H2O = 6-carboxy-5,6,7,8-tetrahydropterin + triphosphate + acetaldehyde + 2 H(+)</text>
        <dbReference type="Rhea" id="RHEA:27966"/>
        <dbReference type="ChEBI" id="CHEBI:15343"/>
        <dbReference type="ChEBI" id="CHEBI:15377"/>
        <dbReference type="ChEBI" id="CHEBI:15378"/>
        <dbReference type="ChEBI" id="CHEBI:18036"/>
        <dbReference type="ChEBI" id="CHEBI:58462"/>
        <dbReference type="ChEBI" id="CHEBI:61032"/>
        <dbReference type="EC" id="4.1.2.50"/>
    </reaction>
</comment>
<dbReference type="Pfam" id="PF01242">
    <property type="entry name" value="PTPS"/>
    <property type="match status" value="1"/>
</dbReference>
<gene>
    <name evidence="7" type="ORF">EOE65_17210</name>
</gene>
<dbReference type="UniPathway" id="UPA00391"/>
<comment type="pathway">
    <text evidence="1">Purine metabolism; 7-cyano-7-deazaguanine biosynthesis.</text>
</comment>
<evidence type="ECO:0000256" key="6">
    <source>
        <dbReference type="ARBA" id="ARBA00048807"/>
    </source>
</evidence>
<dbReference type="InterPro" id="IPR007115">
    <property type="entry name" value="6-PTP_synth/QueD"/>
</dbReference>
<dbReference type="Proteomes" id="UP000282818">
    <property type="component" value="Unassembled WGS sequence"/>
</dbReference>
<evidence type="ECO:0000256" key="5">
    <source>
        <dbReference type="ARBA" id="ARBA00031449"/>
    </source>
</evidence>
<evidence type="ECO:0000256" key="4">
    <source>
        <dbReference type="ARBA" id="ARBA00018141"/>
    </source>
</evidence>
<comment type="similarity">
    <text evidence="2">Belongs to the PTPS family. QueD subfamily.</text>
</comment>
<dbReference type="RefSeq" id="WP_127696029.1">
    <property type="nucleotide sequence ID" value="NZ_SACQ01000012.1"/>
</dbReference>